<dbReference type="InterPro" id="IPR050678">
    <property type="entry name" value="DNA_Partitioning_ATPase"/>
</dbReference>
<dbReference type="PROSITE" id="PS51257">
    <property type="entry name" value="PROKAR_LIPOPROTEIN"/>
    <property type="match status" value="1"/>
</dbReference>
<dbReference type="EMBL" id="LEKT01000056">
    <property type="protein sequence ID" value="KMO85571.1"/>
    <property type="molecule type" value="Genomic_DNA"/>
</dbReference>
<dbReference type="PANTHER" id="PTHR13696">
    <property type="entry name" value="P-LOOP CONTAINING NUCLEOSIDE TRIPHOSPHATE HYDROLASE"/>
    <property type="match status" value="1"/>
</dbReference>
<comment type="caution">
    <text evidence="2">The sequence shown here is derived from an EMBL/GenBank/DDBJ whole genome shotgun (WGS) entry which is preliminary data.</text>
</comment>
<gene>
    <name evidence="2" type="ORF">AB840_12835</name>
</gene>
<dbReference type="OrthoDB" id="9773088at2"/>
<dbReference type="SUPFAM" id="SSF52540">
    <property type="entry name" value="P-loop containing nucleoside triphosphate hydrolases"/>
    <property type="match status" value="1"/>
</dbReference>
<organism evidence="2 3">
    <name type="scientific">Megasphaera cerevisiae DSM 20462</name>
    <dbReference type="NCBI Taxonomy" id="1122219"/>
    <lineage>
        <taxon>Bacteria</taxon>
        <taxon>Bacillati</taxon>
        <taxon>Bacillota</taxon>
        <taxon>Negativicutes</taxon>
        <taxon>Veillonellales</taxon>
        <taxon>Veillonellaceae</taxon>
        <taxon>Megasphaera</taxon>
    </lineage>
</organism>
<dbReference type="InterPro" id="IPR025669">
    <property type="entry name" value="AAA_dom"/>
</dbReference>
<dbReference type="Proteomes" id="UP000036503">
    <property type="component" value="Unassembled WGS sequence"/>
</dbReference>
<dbReference type="Gene3D" id="3.40.50.300">
    <property type="entry name" value="P-loop containing nucleotide triphosphate hydrolases"/>
    <property type="match status" value="1"/>
</dbReference>
<proteinExistence type="predicted"/>
<dbReference type="Pfam" id="PF13614">
    <property type="entry name" value="AAA_31"/>
    <property type="match status" value="1"/>
</dbReference>
<accession>A0A0J6ZL61</accession>
<dbReference type="AlphaFoldDB" id="A0A0J6ZL61"/>
<dbReference type="CDD" id="cd02042">
    <property type="entry name" value="ParAB_family"/>
    <property type="match status" value="1"/>
</dbReference>
<reference evidence="2 3" key="1">
    <citation type="submission" date="2015-06" db="EMBL/GenBank/DDBJ databases">
        <title>Draft genome sequence of beer spoilage bacterium Megasphaera cerevisiae type strain 20462.</title>
        <authorList>
            <person name="Kutumbaka K."/>
            <person name="Pasmowitz J."/>
            <person name="Mategko J."/>
            <person name="Reyes D."/>
            <person name="Friedrich A."/>
            <person name="Han S."/>
            <person name="Martens-Habbena W."/>
            <person name="Neal-McKinney J."/>
            <person name="Janagama H.K."/>
            <person name="Nadala C."/>
            <person name="Samadpour M."/>
        </authorList>
    </citation>
    <scope>NUCLEOTIDE SEQUENCE [LARGE SCALE GENOMIC DNA]</scope>
    <source>
        <strain evidence="2 3">DSM 20462</strain>
    </source>
</reference>
<keyword evidence="3" id="KW-1185">Reference proteome</keyword>
<dbReference type="PANTHER" id="PTHR13696:SF99">
    <property type="entry name" value="COBYRINIC ACID AC-DIAMIDE SYNTHASE"/>
    <property type="match status" value="1"/>
</dbReference>
<dbReference type="InterPro" id="IPR027417">
    <property type="entry name" value="P-loop_NTPase"/>
</dbReference>
<protein>
    <submittedName>
        <fullName evidence="2">Sporulation initiation inhibitor protein Soj</fullName>
    </submittedName>
</protein>
<evidence type="ECO:0000313" key="3">
    <source>
        <dbReference type="Proteomes" id="UP000036503"/>
    </source>
</evidence>
<evidence type="ECO:0000313" key="2">
    <source>
        <dbReference type="EMBL" id="KMO85571.1"/>
    </source>
</evidence>
<dbReference type="InParanoid" id="A0A0J6ZL61"/>
<feature type="domain" description="AAA" evidence="1">
    <location>
        <begin position="1"/>
        <end position="174"/>
    </location>
</feature>
<dbReference type="PATRIC" id="fig|1122219.3.peg.2650"/>
<sequence>MKTFSFINKKGGVGKTTITVNMAYAIAASCDLRVLVIDNDDQGNDSQFFDADPKKSLADILLGKADIQDVIQPTRYPNIDIVASGAALLDANVAVIKDEEIVQQTILKESLERVAANYDVCLIDNPPTINASVINALVASDEVIIVTTPDIYGIRGVSQMADYIEAIKEYNPALRFRGCLLNKFSSTPHGFRCIELLESQFPLFRARIRYTKDKLEASAEERKSIFEYSPNCGFARDLVQFLKELLAGE</sequence>
<name>A0A0J6ZL61_9FIRM</name>
<dbReference type="RefSeq" id="WP_048515245.1">
    <property type="nucleotide sequence ID" value="NZ_FUXD01000046.1"/>
</dbReference>
<evidence type="ECO:0000259" key="1">
    <source>
        <dbReference type="Pfam" id="PF13614"/>
    </source>
</evidence>